<protein>
    <submittedName>
        <fullName evidence="1">Uncharacterized protein</fullName>
    </submittedName>
</protein>
<dbReference type="EMBL" id="QXFX01000249">
    <property type="protein sequence ID" value="KAE9123700.1"/>
    <property type="molecule type" value="Genomic_DNA"/>
</dbReference>
<dbReference type="EMBL" id="QXFZ01000291">
    <property type="protein sequence ID" value="KAE9122699.1"/>
    <property type="molecule type" value="Genomic_DNA"/>
</dbReference>
<evidence type="ECO:0000313" key="6">
    <source>
        <dbReference type="Proteomes" id="UP000437068"/>
    </source>
</evidence>
<reference evidence="6 7" key="1">
    <citation type="submission" date="2018-08" db="EMBL/GenBank/DDBJ databases">
        <title>Genomic investigation of the strawberry pathogen Phytophthora fragariae indicates pathogenicity is determined by transcriptional variation in three key races.</title>
        <authorList>
            <person name="Adams T.M."/>
            <person name="Armitage A.D."/>
            <person name="Sobczyk M.K."/>
            <person name="Bates H.J."/>
            <person name="Dunwell J.M."/>
            <person name="Nellist C.F."/>
            <person name="Harrison R.J."/>
        </authorList>
    </citation>
    <scope>NUCLEOTIDE SEQUENCE [LARGE SCALE GENOMIC DNA]</scope>
    <source>
        <strain evidence="5 6">A4</strain>
        <strain evidence="4 7">BC-1</strain>
        <strain evidence="3 8">NOV-5</strain>
        <strain evidence="1 9">NOV-71</strain>
        <strain evidence="2 10">ONT-3</strain>
    </source>
</reference>
<evidence type="ECO:0000313" key="4">
    <source>
        <dbReference type="EMBL" id="KAE9250275.1"/>
    </source>
</evidence>
<name>A0A6A3T2A7_9STRA</name>
<gene>
    <name evidence="5" type="ORF">PF001_g6360</name>
    <name evidence="4" type="ORF">PF002_g4866</name>
    <name evidence="3" type="ORF">PF006_g6177</name>
    <name evidence="1" type="ORF">PF007_g7349</name>
    <name evidence="2" type="ORF">PF010_g6304</name>
</gene>
<accession>A0A6A3T2A7</accession>
<evidence type="ECO:0000313" key="9">
    <source>
        <dbReference type="Proteomes" id="UP000441208"/>
    </source>
</evidence>
<dbReference type="EMBL" id="QXGD01000154">
    <property type="protein sequence ID" value="KAE9250275.1"/>
    <property type="molecule type" value="Genomic_DNA"/>
</dbReference>
<dbReference type="EMBL" id="QXGE01000253">
    <property type="protein sequence ID" value="KAE9318468.1"/>
    <property type="molecule type" value="Genomic_DNA"/>
</dbReference>
<evidence type="ECO:0000313" key="3">
    <source>
        <dbReference type="EMBL" id="KAE9149326.1"/>
    </source>
</evidence>
<evidence type="ECO:0000313" key="8">
    <source>
        <dbReference type="Proteomes" id="UP000440732"/>
    </source>
</evidence>
<evidence type="ECO:0000313" key="2">
    <source>
        <dbReference type="EMBL" id="KAE9123700.1"/>
    </source>
</evidence>
<proteinExistence type="predicted"/>
<dbReference type="Proteomes" id="UP000440367">
    <property type="component" value="Unassembled WGS sequence"/>
</dbReference>
<sequence>MPQSGGDEGGVEERGRVIRCKHPVEELTAYARMSAVPVDMAEHASVETEAEDAKSEKKLRAGLTHPTVLLRGGGVAHQQPDDDSVGRKLNWLRFNTSSWSSYENANRNGPES</sequence>
<evidence type="ECO:0000313" key="1">
    <source>
        <dbReference type="EMBL" id="KAE9122699.1"/>
    </source>
</evidence>
<comment type="caution">
    <text evidence="1">The sequence shown here is derived from an EMBL/GenBank/DDBJ whole genome shotgun (WGS) entry which is preliminary data.</text>
</comment>
<evidence type="ECO:0000313" key="10">
    <source>
        <dbReference type="Proteomes" id="UP000488956"/>
    </source>
</evidence>
<dbReference type="Proteomes" id="UP000488956">
    <property type="component" value="Unassembled WGS sequence"/>
</dbReference>
<evidence type="ECO:0000313" key="7">
    <source>
        <dbReference type="Proteomes" id="UP000440367"/>
    </source>
</evidence>
<dbReference type="EMBL" id="QXGA01000244">
    <property type="protein sequence ID" value="KAE9149326.1"/>
    <property type="molecule type" value="Genomic_DNA"/>
</dbReference>
<dbReference type="Proteomes" id="UP000441208">
    <property type="component" value="Unassembled WGS sequence"/>
</dbReference>
<dbReference type="Proteomes" id="UP000437068">
    <property type="component" value="Unassembled WGS sequence"/>
</dbReference>
<evidence type="ECO:0000313" key="5">
    <source>
        <dbReference type="EMBL" id="KAE9318468.1"/>
    </source>
</evidence>
<dbReference type="AlphaFoldDB" id="A0A6A3T2A7"/>
<organism evidence="1 9">
    <name type="scientific">Phytophthora fragariae</name>
    <dbReference type="NCBI Taxonomy" id="53985"/>
    <lineage>
        <taxon>Eukaryota</taxon>
        <taxon>Sar</taxon>
        <taxon>Stramenopiles</taxon>
        <taxon>Oomycota</taxon>
        <taxon>Peronosporomycetes</taxon>
        <taxon>Peronosporales</taxon>
        <taxon>Peronosporaceae</taxon>
        <taxon>Phytophthora</taxon>
    </lineage>
</organism>
<dbReference type="Proteomes" id="UP000440732">
    <property type="component" value="Unassembled WGS sequence"/>
</dbReference>